<accession>A0AAU9W094</accession>
<dbReference type="InterPro" id="IPR002347">
    <property type="entry name" value="SDR_fam"/>
</dbReference>
<keyword evidence="12" id="KW-1185">Reference proteome</keyword>
<evidence type="ECO:0000256" key="5">
    <source>
        <dbReference type="ARBA" id="ARBA00026117"/>
    </source>
</evidence>
<dbReference type="PANTHER" id="PTHR43296:SF2">
    <property type="entry name" value="PEROXISOMAL 2,4-DIENOYL-COA REDUCTASE [(3E)-ENOYL-COA-PRODUCING]"/>
    <property type="match status" value="1"/>
</dbReference>
<dbReference type="SUPFAM" id="SSF51735">
    <property type="entry name" value="NAD(P)-binding Rossmann-fold domains"/>
    <property type="match status" value="1"/>
</dbReference>
<evidence type="ECO:0000256" key="8">
    <source>
        <dbReference type="ARBA" id="ARBA00048009"/>
    </source>
</evidence>
<evidence type="ECO:0000256" key="4">
    <source>
        <dbReference type="ARBA" id="ARBA00025939"/>
    </source>
</evidence>
<dbReference type="GO" id="GO:0005777">
    <property type="term" value="C:peroxisome"/>
    <property type="evidence" value="ECO:0007669"/>
    <property type="project" value="TreeGrafter"/>
</dbReference>
<evidence type="ECO:0000256" key="1">
    <source>
        <dbReference type="ARBA" id="ARBA00022857"/>
    </source>
</evidence>
<dbReference type="Pfam" id="PF13561">
    <property type="entry name" value="adh_short_C2"/>
    <property type="match status" value="1"/>
</dbReference>
<evidence type="ECO:0000256" key="10">
    <source>
        <dbReference type="ARBA" id="ARBA00048631"/>
    </source>
</evidence>
<evidence type="ECO:0000313" key="12">
    <source>
        <dbReference type="Proteomes" id="UP001159428"/>
    </source>
</evidence>
<evidence type="ECO:0000256" key="2">
    <source>
        <dbReference type="ARBA" id="ARBA00023002"/>
    </source>
</evidence>
<dbReference type="EMBL" id="CALNXJ010000005">
    <property type="protein sequence ID" value="CAH3039521.1"/>
    <property type="molecule type" value="Genomic_DNA"/>
</dbReference>
<protein>
    <recommendedName>
        <fullName evidence="6">Peroxisomal 2,4-dienoyl-CoA reductase [(3E)-enoyl-CoA-producing]</fullName>
        <ecNumber evidence="5">1.3.1.124</ecNumber>
    </recommendedName>
    <alternativeName>
        <fullName evidence="7">2,4-dienoyl-CoA reductase 2</fullName>
    </alternativeName>
</protein>
<comment type="subunit">
    <text evidence="4">Monomer, dimer and oligomer.</text>
</comment>
<comment type="caution">
    <text evidence="11">The sequence shown here is derived from an EMBL/GenBank/DDBJ whole genome shotgun (WGS) entry which is preliminary data.</text>
</comment>
<dbReference type="EC" id="1.3.1.124" evidence="5"/>
<evidence type="ECO:0000256" key="6">
    <source>
        <dbReference type="ARBA" id="ARBA00026221"/>
    </source>
</evidence>
<dbReference type="AlphaFoldDB" id="A0AAU9W094"/>
<gene>
    <name evidence="11" type="ORF">PMEA_00026180</name>
</gene>
<dbReference type="Gene3D" id="3.40.50.720">
    <property type="entry name" value="NAD(P)-binding Rossmann-like Domain"/>
    <property type="match status" value="1"/>
</dbReference>
<comment type="catalytic activity">
    <reaction evidence="10">
        <text>(2E,4Z,7Z,10Z,13Z,16Z,19Z)-docosaheptaenoyl-CoA + NADPH + H(+) = (3E,7Z,10Z,13Z,16Z,19Z)-docosahexaenoyl-CoA + NADP(+)</text>
        <dbReference type="Rhea" id="RHEA:44920"/>
        <dbReference type="ChEBI" id="CHEBI:15378"/>
        <dbReference type="ChEBI" id="CHEBI:57783"/>
        <dbReference type="ChEBI" id="CHEBI:58349"/>
        <dbReference type="ChEBI" id="CHEBI:77559"/>
        <dbReference type="ChEBI" id="CHEBI:84791"/>
    </reaction>
</comment>
<evidence type="ECO:0000256" key="7">
    <source>
        <dbReference type="ARBA" id="ARBA00030890"/>
    </source>
</evidence>
<proteinExistence type="inferred from homology"/>
<dbReference type="GO" id="GO:0008670">
    <property type="term" value="F:2,4-dienoyl-CoA reductase (NADPH) activity"/>
    <property type="evidence" value="ECO:0007669"/>
    <property type="project" value="InterPro"/>
</dbReference>
<name>A0AAU9W094_9CNID</name>
<organism evidence="11 12">
    <name type="scientific">Pocillopora meandrina</name>
    <dbReference type="NCBI Taxonomy" id="46732"/>
    <lineage>
        <taxon>Eukaryota</taxon>
        <taxon>Metazoa</taxon>
        <taxon>Cnidaria</taxon>
        <taxon>Anthozoa</taxon>
        <taxon>Hexacorallia</taxon>
        <taxon>Scleractinia</taxon>
        <taxon>Astrocoeniina</taxon>
        <taxon>Pocilloporidae</taxon>
        <taxon>Pocillopora</taxon>
    </lineage>
</organism>
<keyword evidence="2" id="KW-0560">Oxidoreductase</keyword>
<keyword evidence="1" id="KW-0521">NADP</keyword>
<evidence type="ECO:0000256" key="9">
    <source>
        <dbReference type="ARBA" id="ARBA00048340"/>
    </source>
</evidence>
<sequence>MYINLNFICNNEMRPFTLISLHFNHLEMKTMNSFESAFEPFSSEYCWGNCLDQCHAGSAKAAIEGMSRRLAVEWGPDGIRVDYVAPGAVKDTEGFCRQGGKHLPPNFIENVPLQRLVSRQDVADKVYSFWLAVLQLLSLQTHSW</sequence>
<dbReference type="InterPro" id="IPR045017">
    <property type="entry name" value="DECR2-like"/>
</dbReference>
<comment type="similarity">
    <text evidence="3">Belongs to the short-chain dehydrogenases/reductases (SDR) family. 2,4-dienoyl-CoA reductase subfamily.</text>
</comment>
<dbReference type="InterPro" id="IPR036291">
    <property type="entry name" value="NAD(P)-bd_dom_sf"/>
</dbReference>
<dbReference type="Proteomes" id="UP001159428">
    <property type="component" value="Unassembled WGS sequence"/>
</dbReference>
<dbReference type="PANTHER" id="PTHR43296">
    <property type="entry name" value="PEROXISOMAL 2,4-DIENOYL-COA REDUCTASE"/>
    <property type="match status" value="1"/>
</dbReference>
<comment type="catalytic activity">
    <reaction evidence="8">
        <text>a (2E,4E)-dienoyl-CoA + NADPH + H(+) = a 4,5-saturated-(3E)-enoyl-CoA + NADP(+)</text>
        <dbReference type="Rhea" id="RHEA:45912"/>
        <dbReference type="ChEBI" id="CHEBI:15378"/>
        <dbReference type="ChEBI" id="CHEBI:57783"/>
        <dbReference type="ChEBI" id="CHEBI:58349"/>
        <dbReference type="ChEBI" id="CHEBI:85101"/>
        <dbReference type="ChEBI" id="CHEBI:85493"/>
        <dbReference type="EC" id="1.3.1.124"/>
    </reaction>
</comment>
<evidence type="ECO:0000313" key="11">
    <source>
        <dbReference type="EMBL" id="CAH3039521.1"/>
    </source>
</evidence>
<dbReference type="GO" id="GO:0009062">
    <property type="term" value="P:fatty acid catabolic process"/>
    <property type="evidence" value="ECO:0007669"/>
    <property type="project" value="InterPro"/>
</dbReference>
<evidence type="ECO:0000256" key="3">
    <source>
        <dbReference type="ARBA" id="ARBA00025787"/>
    </source>
</evidence>
<reference evidence="11 12" key="1">
    <citation type="submission" date="2022-05" db="EMBL/GenBank/DDBJ databases">
        <authorList>
            <consortium name="Genoscope - CEA"/>
            <person name="William W."/>
        </authorList>
    </citation>
    <scope>NUCLEOTIDE SEQUENCE [LARGE SCALE GENOMIC DNA]</scope>
</reference>
<comment type="catalytic activity">
    <reaction evidence="9">
        <text>a (2E,4Z)-dienoyl-CoA + NADPH + H(+) = a 4,5-saturated-(3E)-enoyl-CoA + NADP(+)</text>
        <dbReference type="Rhea" id="RHEA:61892"/>
        <dbReference type="ChEBI" id="CHEBI:15378"/>
        <dbReference type="ChEBI" id="CHEBI:57783"/>
        <dbReference type="ChEBI" id="CHEBI:58349"/>
        <dbReference type="ChEBI" id="CHEBI:85099"/>
        <dbReference type="ChEBI" id="CHEBI:85493"/>
        <dbReference type="EC" id="1.3.1.124"/>
    </reaction>
</comment>